<dbReference type="RefSeq" id="WP_055433221.1">
    <property type="nucleotide sequence ID" value="NZ_CYHA01000001.1"/>
</dbReference>
<evidence type="ECO:0000256" key="7">
    <source>
        <dbReference type="ARBA" id="ARBA00023002"/>
    </source>
</evidence>
<keyword evidence="5" id="KW-0288">FMN</keyword>
<evidence type="ECO:0000256" key="6">
    <source>
        <dbReference type="ARBA" id="ARBA00022741"/>
    </source>
</evidence>
<reference evidence="13" key="1">
    <citation type="submission" date="2015-08" db="EMBL/GenBank/DDBJ databases">
        <authorList>
            <person name="Varghese N."/>
        </authorList>
    </citation>
    <scope>NUCLEOTIDE SEQUENCE [LARGE SCALE GENOMIC DNA]</scope>
    <source>
        <strain evidence="13">DSM 17901</strain>
    </source>
</reference>
<protein>
    <recommendedName>
        <fullName evidence="11">Nitronate monooxygenase</fullName>
    </recommendedName>
    <alternativeName>
        <fullName evidence="9">Propionate 3-nitronate monooxygenase</fullName>
    </alternativeName>
</protein>
<dbReference type="OrthoDB" id="9778912at2"/>
<keyword evidence="3" id="KW-0216">Detoxification</keyword>
<dbReference type="FunFam" id="3.20.20.70:FF:000154">
    <property type="entry name" value="Probable nitronate monooxygenase"/>
    <property type="match status" value="1"/>
</dbReference>
<accession>A0A0K6GSJ7</accession>
<evidence type="ECO:0000256" key="8">
    <source>
        <dbReference type="ARBA" id="ARBA00023033"/>
    </source>
</evidence>
<evidence type="ECO:0000256" key="9">
    <source>
        <dbReference type="ARBA" id="ARBA00031155"/>
    </source>
</evidence>
<keyword evidence="13" id="KW-1185">Reference proteome</keyword>
<name>A0A0K6GSJ7_9NEIS</name>
<evidence type="ECO:0000256" key="1">
    <source>
        <dbReference type="ARBA" id="ARBA00001917"/>
    </source>
</evidence>
<dbReference type="GO" id="GO:0000166">
    <property type="term" value="F:nucleotide binding"/>
    <property type="evidence" value="ECO:0007669"/>
    <property type="project" value="UniProtKB-KW"/>
</dbReference>
<evidence type="ECO:0000256" key="2">
    <source>
        <dbReference type="ARBA" id="ARBA00009881"/>
    </source>
</evidence>
<dbReference type="CDD" id="cd04730">
    <property type="entry name" value="NPD_like"/>
    <property type="match status" value="1"/>
</dbReference>
<dbReference type="EMBL" id="CYHA01000001">
    <property type="protein sequence ID" value="CUA81724.1"/>
    <property type="molecule type" value="Genomic_DNA"/>
</dbReference>
<dbReference type="SUPFAM" id="SSF51412">
    <property type="entry name" value="Inosine monophosphate dehydrogenase (IMPDH)"/>
    <property type="match status" value="1"/>
</dbReference>
<evidence type="ECO:0000256" key="5">
    <source>
        <dbReference type="ARBA" id="ARBA00022643"/>
    </source>
</evidence>
<dbReference type="PANTHER" id="PTHR42747">
    <property type="entry name" value="NITRONATE MONOOXYGENASE-RELATED"/>
    <property type="match status" value="1"/>
</dbReference>
<dbReference type="Proteomes" id="UP000243535">
    <property type="component" value="Unassembled WGS sequence"/>
</dbReference>
<gene>
    <name evidence="12" type="ORF">Ga0061063_0568</name>
</gene>
<keyword evidence="8" id="KW-0503">Monooxygenase</keyword>
<comment type="cofactor">
    <cofactor evidence="1">
        <name>FMN</name>
        <dbReference type="ChEBI" id="CHEBI:58210"/>
    </cofactor>
</comment>
<evidence type="ECO:0000256" key="3">
    <source>
        <dbReference type="ARBA" id="ARBA00022575"/>
    </source>
</evidence>
<comment type="similarity">
    <text evidence="2">Belongs to the nitronate monooxygenase family. NMO class I subfamily.</text>
</comment>
<evidence type="ECO:0000256" key="10">
    <source>
        <dbReference type="ARBA" id="ARBA00049401"/>
    </source>
</evidence>
<comment type="catalytic activity">
    <reaction evidence="10">
        <text>3 propionate 3-nitronate + 3 O2 + H2O = 3 3-oxopropanoate + 2 nitrate + nitrite + H2O2 + 3 H(+)</text>
        <dbReference type="Rhea" id="RHEA:57332"/>
        <dbReference type="ChEBI" id="CHEBI:15377"/>
        <dbReference type="ChEBI" id="CHEBI:15378"/>
        <dbReference type="ChEBI" id="CHEBI:15379"/>
        <dbReference type="ChEBI" id="CHEBI:16240"/>
        <dbReference type="ChEBI" id="CHEBI:16301"/>
        <dbReference type="ChEBI" id="CHEBI:17632"/>
        <dbReference type="ChEBI" id="CHEBI:33190"/>
        <dbReference type="ChEBI" id="CHEBI:136067"/>
    </reaction>
</comment>
<keyword evidence="12" id="KW-0223">Dioxygenase</keyword>
<keyword evidence="6" id="KW-0547">Nucleotide-binding</keyword>
<dbReference type="InterPro" id="IPR013785">
    <property type="entry name" value="Aldolase_TIM"/>
</dbReference>
<dbReference type="PANTHER" id="PTHR42747:SF3">
    <property type="entry name" value="NITRONATE MONOOXYGENASE-RELATED"/>
    <property type="match status" value="1"/>
</dbReference>
<dbReference type="Gene3D" id="3.20.20.70">
    <property type="entry name" value="Aldolase class I"/>
    <property type="match status" value="1"/>
</dbReference>
<evidence type="ECO:0000256" key="4">
    <source>
        <dbReference type="ARBA" id="ARBA00022630"/>
    </source>
</evidence>
<sequence length="372" mass="38063">MSSCTHSNRWSRILDSLRLPLVQAPMAGGATPPALVAAVSEAGGLGSLAGALLSPDRLEADVAAIRSRTPAPFAVNLFILPSVPEVDNQAVEAALRHLAPLHVALGLPPPAVPSRWCEDFAAQFETVLRLAPPVASFTFGVLTPAQVHLLHEADCCVVGTATSLEEGEAWVAAGADAVCAQGVEAGGHRGGFLGEDANLGTLALARLLVQRLPVPVIAAGGIMDGAGMAAALALNASACQLGTAFLRCPECGIAPAWKAALATADASSTRLTRAFSGRWARGLKNDYMRRMAPVQADLPAYPVMNALTGALRAEATRQGNTACMSLWAGQGVALGRALPVAELVATLAEELATAGQALAGGGKGRLNRVLSD</sequence>
<organism evidence="12 13">
    <name type="scientific">Gulbenkiania indica</name>
    <dbReference type="NCBI Taxonomy" id="375574"/>
    <lineage>
        <taxon>Bacteria</taxon>
        <taxon>Pseudomonadati</taxon>
        <taxon>Pseudomonadota</taxon>
        <taxon>Betaproteobacteria</taxon>
        <taxon>Neisseriales</taxon>
        <taxon>Chromobacteriaceae</taxon>
        <taxon>Gulbenkiania</taxon>
    </lineage>
</organism>
<keyword evidence="7" id="KW-0560">Oxidoreductase</keyword>
<dbReference type="AlphaFoldDB" id="A0A0K6GSJ7"/>
<dbReference type="InterPro" id="IPR004136">
    <property type="entry name" value="NMO"/>
</dbReference>
<evidence type="ECO:0000313" key="13">
    <source>
        <dbReference type="Proteomes" id="UP000243535"/>
    </source>
</evidence>
<dbReference type="GO" id="GO:0009636">
    <property type="term" value="P:response to toxic substance"/>
    <property type="evidence" value="ECO:0007669"/>
    <property type="project" value="UniProtKB-KW"/>
</dbReference>
<dbReference type="Pfam" id="PF03060">
    <property type="entry name" value="NMO"/>
    <property type="match status" value="1"/>
</dbReference>
<proteinExistence type="inferred from homology"/>
<evidence type="ECO:0000313" key="12">
    <source>
        <dbReference type="EMBL" id="CUA81724.1"/>
    </source>
</evidence>
<keyword evidence="4" id="KW-0285">Flavoprotein</keyword>
<evidence type="ECO:0000256" key="11">
    <source>
        <dbReference type="ARBA" id="ARBA00067136"/>
    </source>
</evidence>
<dbReference type="GO" id="GO:0018580">
    <property type="term" value="F:nitronate monooxygenase activity"/>
    <property type="evidence" value="ECO:0007669"/>
    <property type="project" value="InterPro"/>
</dbReference>
<dbReference type="GO" id="GO:0051213">
    <property type="term" value="F:dioxygenase activity"/>
    <property type="evidence" value="ECO:0007669"/>
    <property type="project" value="UniProtKB-KW"/>
</dbReference>
<dbReference type="STRING" id="375574.GCA_001418035_00367"/>